<dbReference type="OrthoDB" id="9784484at2"/>
<dbReference type="InterPro" id="IPR058624">
    <property type="entry name" value="MdtA-like_HH"/>
</dbReference>
<dbReference type="EMBL" id="CP021106">
    <property type="protein sequence ID" value="ARO86498.1"/>
    <property type="molecule type" value="Genomic_DNA"/>
</dbReference>
<dbReference type="AlphaFoldDB" id="A0A1W6SL26"/>
<dbReference type="InterPro" id="IPR058625">
    <property type="entry name" value="MdtA-like_BSH"/>
</dbReference>
<feature type="domain" description="CusB-like beta-barrel" evidence="5">
    <location>
        <begin position="214"/>
        <end position="287"/>
    </location>
</feature>
<dbReference type="Gene3D" id="1.10.287.470">
    <property type="entry name" value="Helix hairpin bin"/>
    <property type="match status" value="1"/>
</dbReference>
<dbReference type="Pfam" id="PF25954">
    <property type="entry name" value="Beta-barrel_RND_2"/>
    <property type="match status" value="1"/>
</dbReference>
<dbReference type="Pfam" id="PF25876">
    <property type="entry name" value="HH_MFP_RND"/>
    <property type="match status" value="1"/>
</dbReference>
<protein>
    <submittedName>
        <fullName evidence="6">Efflux transporter periplasmic adaptor subunit</fullName>
    </submittedName>
</protein>
<proteinExistence type="inferred from homology"/>
<evidence type="ECO:0000259" key="3">
    <source>
        <dbReference type="Pfam" id="PF25876"/>
    </source>
</evidence>
<evidence type="ECO:0000259" key="5">
    <source>
        <dbReference type="Pfam" id="PF25954"/>
    </source>
</evidence>
<dbReference type="InterPro" id="IPR058792">
    <property type="entry name" value="Beta-barrel_RND_2"/>
</dbReference>
<sequence>MAFIPRGRLLILIVALLSALAGFWYWQAQPDSKQERYKTQAVDHGDIIQNISANGTLNPVVLVNVGTQVSGTVYRLYADFNDAVEEGQILVELDPSLFQAQLRQSEANVANARTALKLANNKMARNRALVEQGFISPDALDAVEQILEAARAQLAVSEAQLARDRTNLNYSVIRSPISGVVIARNVDIGQTVAASFQTPVLFQIAKDLREMQIDTSVAEADIGQLHLGQVVNFTVDAFQEREFTGTVKQVRLNPTIQQNVVSYNVVVAVENNEGVLLPGMTANVRFTVNQKKDVLRVPNAALRYKPAENDTDSVTAPARRPGKQMVYRLEEGKAVPVSIQTGIADSSFTEILGDAIQQGDKLIIRETADKDKSASKLRFRMF</sequence>
<dbReference type="SUPFAM" id="SSF111369">
    <property type="entry name" value="HlyD-like secretion proteins"/>
    <property type="match status" value="1"/>
</dbReference>
<dbReference type="PANTHER" id="PTHR30469:SF33">
    <property type="entry name" value="SLR1207 PROTEIN"/>
    <property type="match status" value="1"/>
</dbReference>
<feature type="domain" description="Multidrug resistance protein MdtA-like barrel-sandwich hybrid" evidence="4">
    <location>
        <begin position="63"/>
        <end position="200"/>
    </location>
</feature>
<dbReference type="NCBIfam" id="TIGR01730">
    <property type="entry name" value="RND_mfp"/>
    <property type="match status" value="1"/>
</dbReference>
<name>A0A1W6SL26_9PROT</name>
<accession>A0A1W6SL26</accession>
<dbReference type="PANTHER" id="PTHR30469">
    <property type="entry name" value="MULTIDRUG RESISTANCE PROTEIN MDTA"/>
    <property type="match status" value="1"/>
</dbReference>
<dbReference type="eggNOG" id="COG0845">
    <property type="taxonomic scope" value="Bacteria"/>
</dbReference>
<dbReference type="Proteomes" id="UP000012179">
    <property type="component" value="Chromosome"/>
</dbReference>
<reference evidence="6 7" key="1">
    <citation type="journal article" date="2015" name="Int. J. Syst. Evol. Microbiol.">
        <title>Nitrosospira lacus sp. nov., a psychrotolerant, ammonia-oxidizing bacterium from sandy lake sediment.</title>
        <authorList>
            <person name="Urakawa H."/>
            <person name="Garcia J.C."/>
            <person name="Nielsen J.L."/>
            <person name="Le V.Q."/>
            <person name="Kozlowski J.A."/>
            <person name="Stein L.Y."/>
            <person name="Lim C.K."/>
            <person name="Pommerening-Roser A."/>
            <person name="Martens-Habbena W."/>
            <person name="Stahl D.A."/>
            <person name="Klotz M.G."/>
        </authorList>
    </citation>
    <scope>NUCLEOTIDE SEQUENCE [LARGE SCALE GENOMIC DNA]</scope>
    <source>
        <strain evidence="6 7">APG3</strain>
    </source>
</reference>
<organism evidence="6 7">
    <name type="scientific">Nitrosospira lacus</name>
    <dbReference type="NCBI Taxonomy" id="1288494"/>
    <lineage>
        <taxon>Bacteria</taxon>
        <taxon>Pseudomonadati</taxon>
        <taxon>Pseudomonadota</taxon>
        <taxon>Betaproteobacteria</taxon>
        <taxon>Nitrosomonadales</taxon>
        <taxon>Nitrosomonadaceae</taxon>
        <taxon>Nitrosospira</taxon>
    </lineage>
</organism>
<comment type="similarity">
    <text evidence="1">Belongs to the membrane fusion protein (MFP) (TC 8.A.1) family.</text>
</comment>
<dbReference type="Pfam" id="PF25917">
    <property type="entry name" value="BSH_RND"/>
    <property type="match status" value="1"/>
</dbReference>
<dbReference type="Gene3D" id="2.40.30.170">
    <property type="match status" value="1"/>
</dbReference>
<dbReference type="KEGG" id="nlc:EBAPG3_001150"/>
<keyword evidence="2" id="KW-0175">Coiled coil</keyword>
<dbReference type="InterPro" id="IPR006143">
    <property type="entry name" value="RND_pump_MFP"/>
</dbReference>
<keyword evidence="7" id="KW-1185">Reference proteome</keyword>
<evidence type="ECO:0000259" key="4">
    <source>
        <dbReference type="Pfam" id="PF25917"/>
    </source>
</evidence>
<gene>
    <name evidence="6" type="ORF">EBAPG3_001150</name>
</gene>
<feature type="coiled-coil region" evidence="2">
    <location>
        <begin position="102"/>
        <end position="167"/>
    </location>
</feature>
<dbReference type="GO" id="GO:1990281">
    <property type="term" value="C:efflux pump complex"/>
    <property type="evidence" value="ECO:0007669"/>
    <property type="project" value="TreeGrafter"/>
</dbReference>
<dbReference type="RefSeq" id="WP_004180834.1">
    <property type="nucleotide sequence ID" value="NZ_CP021106.3"/>
</dbReference>
<dbReference type="Gene3D" id="2.40.50.100">
    <property type="match status" value="1"/>
</dbReference>
<feature type="domain" description="Multidrug resistance protein MdtA-like alpha-helical hairpin" evidence="3">
    <location>
        <begin position="102"/>
        <end position="171"/>
    </location>
</feature>
<evidence type="ECO:0000313" key="7">
    <source>
        <dbReference type="Proteomes" id="UP000012179"/>
    </source>
</evidence>
<evidence type="ECO:0000256" key="2">
    <source>
        <dbReference type="SAM" id="Coils"/>
    </source>
</evidence>
<dbReference type="GO" id="GO:0015562">
    <property type="term" value="F:efflux transmembrane transporter activity"/>
    <property type="evidence" value="ECO:0007669"/>
    <property type="project" value="TreeGrafter"/>
</dbReference>
<evidence type="ECO:0000313" key="6">
    <source>
        <dbReference type="EMBL" id="ARO86498.1"/>
    </source>
</evidence>
<evidence type="ECO:0000256" key="1">
    <source>
        <dbReference type="ARBA" id="ARBA00009477"/>
    </source>
</evidence>